<sequence length="77" mass="8602">MIDNKSDVLEVKLIFEFLKSSFEDSKTRVNPNVTVLVGEIMRLLTTEGAMRAAHQAKQEGSDTITVEHLEKILSQLG</sequence>
<evidence type="ECO:0000256" key="7">
    <source>
        <dbReference type="ARBA" id="ARBA00023242"/>
    </source>
</evidence>
<dbReference type="GO" id="GO:0003677">
    <property type="term" value="F:DNA binding"/>
    <property type="evidence" value="ECO:0007669"/>
    <property type="project" value="UniProtKB-KW"/>
</dbReference>
<evidence type="ECO:0000256" key="4">
    <source>
        <dbReference type="ARBA" id="ARBA00022763"/>
    </source>
</evidence>
<dbReference type="GO" id="GO:0071821">
    <property type="term" value="C:FANCM-MHF complex"/>
    <property type="evidence" value="ECO:0007669"/>
    <property type="project" value="TreeGrafter"/>
</dbReference>
<proteinExistence type="inferred from homology"/>
<organism evidence="9 10">
    <name type="scientific">Portunus trituberculatus</name>
    <name type="common">Swimming crab</name>
    <name type="synonym">Neptunus trituberculatus</name>
    <dbReference type="NCBI Taxonomy" id="210409"/>
    <lineage>
        <taxon>Eukaryota</taxon>
        <taxon>Metazoa</taxon>
        <taxon>Ecdysozoa</taxon>
        <taxon>Arthropoda</taxon>
        <taxon>Crustacea</taxon>
        <taxon>Multicrustacea</taxon>
        <taxon>Malacostraca</taxon>
        <taxon>Eumalacostraca</taxon>
        <taxon>Eucarida</taxon>
        <taxon>Decapoda</taxon>
        <taxon>Pleocyemata</taxon>
        <taxon>Brachyura</taxon>
        <taxon>Eubrachyura</taxon>
        <taxon>Portunoidea</taxon>
        <taxon>Portunidae</taxon>
        <taxon>Portuninae</taxon>
        <taxon>Portunus</taxon>
    </lineage>
</organism>
<dbReference type="OrthoDB" id="2500381at2759"/>
<dbReference type="GO" id="GO:0000712">
    <property type="term" value="P:resolution of meiotic recombination intermediates"/>
    <property type="evidence" value="ECO:0007669"/>
    <property type="project" value="TreeGrafter"/>
</dbReference>
<dbReference type="Proteomes" id="UP000324222">
    <property type="component" value="Unassembled WGS sequence"/>
</dbReference>
<evidence type="ECO:0000256" key="6">
    <source>
        <dbReference type="ARBA" id="ARBA00023204"/>
    </source>
</evidence>
<accession>A0A5B7DAL3</accession>
<dbReference type="EMBL" id="VSRR010000674">
    <property type="protein sequence ID" value="MPC18378.1"/>
    <property type="molecule type" value="Genomic_DNA"/>
</dbReference>
<evidence type="ECO:0000256" key="8">
    <source>
        <dbReference type="ARBA" id="ARBA00047146"/>
    </source>
</evidence>
<dbReference type="PANTHER" id="PTHR28680">
    <property type="entry name" value="CENTROMERE PROTEIN X"/>
    <property type="match status" value="1"/>
</dbReference>
<evidence type="ECO:0000256" key="1">
    <source>
        <dbReference type="ARBA" id="ARBA00004123"/>
    </source>
</evidence>
<evidence type="ECO:0000313" key="9">
    <source>
        <dbReference type="EMBL" id="MPC18378.1"/>
    </source>
</evidence>
<dbReference type="GO" id="GO:0051382">
    <property type="term" value="P:kinetochore assembly"/>
    <property type="evidence" value="ECO:0007669"/>
    <property type="project" value="InterPro"/>
</dbReference>
<dbReference type="GO" id="GO:0046982">
    <property type="term" value="F:protein heterodimerization activity"/>
    <property type="evidence" value="ECO:0007669"/>
    <property type="project" value="InterPro"/>
</dbReference>
<reference evidence="9 10" key="1">
    <citation type="submission" date="2019-05" db="EMBL/GenBank/DDBJ databases">
        <title>Another draft genome of Portunus trituberculatus and its Hox gene families provides insights of decapod evolution.</title>
        <authorList>
            <person name="Jeong J.-H."/>
            <person name="Song I."/>
            <person name="Kim S."/>
            <person name="Choi T."/>
            <person name="Kim D."/>
            <person name="Ryu S."/>
            <person name="Kim W."/>
        </authorList>
    </citation>
    <scope>NUCLEOTIDE SEQUENCE [LARGE SCALE GENOMIC DNA]</scope>
    <source>
        <tissue evidence="9">Muscle</tissue>
    </source>
</reference>
<keyword evidence="5" id="KW-0238">DNA-binding</keyword>
<protein>
    <recommendedName>
        <fullName evidence="3">Centromere protein X</fullName>
    </recommendedName>
</protein>
<evidence type="ECO:0000313" key="10">
    <source>
        <dbReference type="Proteomes" id="UP000324222"/>
    </source>
</evidence>
<name>A0A5B7DAL3_PORTR</name>
<dbReference type="InterPro" id="IPR009072">
    <property type="entry name" value="Histone-fold"/>
</dbReference>
<evidence type="ECO:0000256" key="5">
    <source>
        <dbReference type="ARBA" id="ARBA00023125"/>
    </source>
</evidence>
<evidence type="ECO:0000256" key="3">
    <source>
        <dbReference type="ARBA" id="ARBA00016388"/>
    </source>
</evidence>
<keyword evidence="7" id="KW-0539">Nucleus</keyword>
<dbReference type="GO" id="GO:0031297">
    <property type="term" value="P:replication fork processing"/>
    <property type="evidence" value="ECO:0007669"/>
    <property type="project" value="TreeGrafter"/>
</dbReference>
<dbReference type="AlphaFoldDB" id="A0A5B7DAL3"/>
<keyword evidence="4" id="KW-0227">DNA damage</keyword>
<evidence type="ECO:0000256" key="2">
    <source>
        <dbReference type="ARBA" id="ARBA00009359"/>
    </source>
</evidence>
<keyword evidence="10" id="KW-1185">Reference proteome</keyword>
<dbReference type="PANTHER" id="PTHR28680:SF1">
    <property type="entry name" value="CENTROMERE PROTEIN X"/>
    <property type="match status" value="1"/>
</dbReference>
<keyword evidence="6" id="KW-0234">DNA repair</keyword>
<dbReference type="GO" id="GO:0043240">
    <property type="term" value="C:Fanconi anaemia nuclear complex"/>
    <property type="evidence" value="ECO:0007669"/>
    <property type="project" value="TreeGrafter"/>
</dbReference>
<gene>
    <name evidence="9" type="primary">STRA13</name>
    <name evidence="9" type="ORF">E2C01_011257</name>
</gene>
<dbReference type="GO" id="GO:0006281">
    <property type="term" value="P:DNA repair"/>
    <property type="evidence" value="ECO:0007669"/>
    <property type="project" value="UniProtKB-KW"/>
</dbReference>
<dbReference type="SUPFAM" id="SSF47113">
    <property type="entry name" value="Histone-fold"/>
    <property type="match status" value="1"/>
</dbReference>
<dbReference type="CDD" id="cd22921">
    <property type="entry name" value="HFD_CENP-X"/>
    <property type="match status" value="1"/>
</dbReference>
<comment type="subcellular location">
    <subcellularLocation>
        <location evidence="1">Nucleus</location>
    </subcellularLocation>
</comment>
<dbReference type="Gene3D" id="6.10.130.30">
    <property type="match status" value="1"/>
</dbReference>
<comment type="subunit">
    <text evidence="8">Heterodimer with CENPX, sometimes called MHF; this interaction stabilizes both partners. MHF heterodimers can assemble to form tetrameric structures. MHF also coassemble with CENPT-CENPW heterodimers at centromeres to form the tetrameric CENP-T-W-S-X complex. Forms a discrete complex with FANCM and CENPX, called FANCM-MHF; this interaction, probably mediated by direct binding between CENPS and FANCM, leads to synergistic activation of double-stranded DNA binding and strongly stimulates FANCM-mediated DNA remodeling. Recruited by FANCM to the Fanconi anemia (FA) core complex, which consists of CENPS, CENPX, FANCA, FANCB, FANCC, FANCE, FANCF, FANCG, FANCL, FANCM, FAAP24 and FAAP100. The FA core complex associates with Bloom syndrome (BLM) complex, which consists of at least BLM, DNA topoisomerase 3-alpha (TOP3A), RMI1/BLAP75, RPA1/RPA70 and RPA2/RPA32. The super complex between FA and BLM is called BRAFT.</text>
</comment>
<dbReference type="Pfam" id="PF09415">
    <property type="entry name" value="CENP-X"/>
    <property type="match status" value="1"/>
</dbReference>
<dbReference type="InterPro" id="IPR018552">
    <property type="entry name" value="CENP-X"/>
</dbReference>
<comment type="similarity">
    <text evidence="2">Belongs to the CENP-X/MHF2 family.</text>
</comment>
<comment type="caution">
    <text evidence="9">The sequence shown here is derived from an EMBL/GenBank/DDBJ whole genome shotgun (WGS) entry which is preliminary data.</text>
</comment>